<proteinExistence type="predicted"/>
<reference evidence="1" key="2">
    <citation type="journal article" date="2022" name="Res Sq">
        <title>Comparative Genomics Reveals Insights into the Divergent Evolution of Astigmatic Mites and Household Pest Adaptations.</title>
        <authorList>
            <person name="Xiong Q."/>
            <person name="Wan A.T.-Y."/>
            <person name="Liu X.-Y."/>
            <person name="Fung C.S.-H."/>
            <person name="Xiao X."/>
            <person name="Malainual N."/>
            <person name="Hou J."/>
            <person name="Wang L."/>
            <person name="Wang M."/>
            <person name="Yang K."/>
            <person name="Cui Y."/>
            <person name="Leung E."/>
            <person name="Nong W."/>
            <person name="Shin S.-K."/>
            <person name="Au S."/>
            <person name="Jeong K.Y."/>
            <person name="Chew F.T."/>
            <person name="Hui J."/>
            <person name="Leung T.F."/>
            <person name="Tungtrongchitr A."/>
            <person name="Zhong N."/>
            <person name="Liu Z."/>
            <person name="Tsui S."/>
        </authorList>
    </citation>
    <scope>NUCLEOTIDE SEQUENCE</scope>
    <source>
        <strain evidence="1">Derf</strain>
        <tissue evidence="1">Whole organism</tissue>
    </source>
</reference>
<organism evidence="1 2">
    <name type="scientific">Dermatophagoides farinae</name>
    <name type="common">American house dust mite</name>
    <dbReference type="NCBI Taxonomy" id="6954"/>
    <lineage>
        <taxon>Eukaryota</taxon>
        <taxon>Metazoa</taxon>
        <taxon>Ecdysozoa</taxon>
        <taxon>Arthropoda</taxon>
        <taxon>Chelicerata</taxon>
        <taxon>Arachnida</taxon>
        <taxon>Acari</taxon>
        <taxon>Acariformes</taxon>
        <taxon>Sarcoptiformes</taxon>
        <taxon>Astigmata</taxon>
        <taxon>Psoroptidia</taxon>
        <taxon>Analgoidea</taxon>
        <taxon>Pyroglyphidae</taxon>
        <taxon>Dermatophagoidinae</taxon>
        <taxon>Dermatophagoides</taxon>
    </lineage>
</organism>
<evidence type="ECO:0000313" key="1">
    <source>
        <dbReference type="EMBL" id="KAH9521387.1"/>
    </source>
</evidence>
<sequence>MRMIKAVPARDLCMCIGMLSITVKQKLMIQEKRFNNVVTVLGRGCLREPPWCEPRAYHCSFARIAIVFINTTSSLINSIGEMQFLRAMSNLYRGSFIKGQSNFRWWTLCSIVHIGNSHHHDDTIFSRYLPIGHAGKRHRKPFVDTWGKLLTSSTSDAAVDMEPYLSSM</sequence>
<name>A0A922I4I5_DERFA</name>
<reference evidence="1" key="1">
    <citation type="submission" date="2013-05" db="EMBL/GenBank/DDBJ databases">
        <authorList>
            <person name="Yim A.K.Y."/>
            <person name="Chan T.F."/>
            <person name="Ji K.M."/>
            <person name="Liu X.Y."/>
            <person name="Zhou J.W."/>
            <person name="Li R.Q."/>
            <person name="Yang K.Y."/>
            <person name="Li J."/>
            <person name="Li M."/>
            <person name="Law P.T.W."/>
            <person name="Wu Y.L."/>
            <person name="Cai Z.L."/>
            <person name="Qin H."/>
            <person name="Bao Y."/>
            <person name="Leung R.K.K."/>
            <person name="Ng P.K.S."/>
            <person name="Zou J."/>
            <person name="Zhong X.J."/>
            <person name="Ran P.X."/>
            <person name="Zhong N.S."/>
            <person name="Liu Z.G."/>
            <person name="Tsui S.K.W."/>
        </authorList>
    </citation>
    <scope>NUCLEOTIDE SEQUENCE</scope>
    <source>
        <strain evidence="1">Derf</strain>
        <tissue evidence="1">Whole organism</tissue>
    </source>
</reference>
<gene>
    <name evidence="1" type="ORF">DERF_005049</name>
</gene>
<dbReference type="EMBL" id="ASGP02000002">
    <property type="protein sequence ID" value="KAH9521387.1"/>
    <property type="molecule type" value="Genomic_DNA"/>
</dbReference>
<evidence type="ECO:0000313" key="2">
    <source>
        <dbReference type="Proteomes" id="UP000790347"/>
    </source>
</evidence>
<protein>
    <submittedName>
        <fullName evidence="1">Uncharacterized protein</fullName>
    </submittedName>
</protein>
<accession>A0A922I4I5</accession>
<keyword evidence="2" id="KW-1185">Reference proteome</keyword>
<dbReference type="Proteomes" id="UP000790347">
    <property type="component" value="Unassembled WGS sequence"/>
</dbReference>
<dbReference type="AlphaFoldDB" id="A0A922I4I5"/>
<comment type="caution">
    <text evidence="1">The sequence shown here is derived from an EMBL/GenBank/DDBJ whole genome shotgun (WGS) entry which is preliminary data.</text>
</comment>